<dbReference type="EMBL" id="UFQT01000994">
    <property type="protein sequence ID" value="SSX28349.1"/>
    <property type="molecule type" value="Genomic_DNA"/>
</dbReference>
<dbReference type="Pfam" id="PF00248">
    <property type="entry name" value="Aldo_ket_red"/>
    <property type="match status" value="1"/>
</dbReference>
<name>A0A336MHC6_CULSO</name>
<dbReference type="AlphaFoldDB" id="A0A336MHC6"/>
<proteinExistence type="predicted"/>
<evidence type="ECO:0000313" key="2">
    <source>
        <dbReference type="EMBL" id="SSX28349.1"/>
    </source>
</evidence>
<evidence type="ECO:0000259" key="1">
    <source>
        <dbReference type="Pfam" id="PF00248"/>
    </source>
</evidence>
<dbReference type="GO" id="GO:0005829">
    <property type="term" value="C:cytosol"/>
    <property type="evidence" value="ECO:0007669"/>
    <property type="project" value="TreeGrafter"/>
</dbReference>
<dbReference type="InterPro" id="IPR036812">
    <property type="entry name" value="NAD(P)_OxRdtase_dom_sf"/>
</dbReference>
<accession>A0A336MHC6</accession>
<organism evidence="2">
    <name type="scientific">Culicoides sonorensis</name>
    <name type="common">Biting midge</name>
    <dbReference type="NCBI Taxonomy" id="179676"/>
    <lineage>
        <taxon>Eukaryota</taxon>
        <taxon>Metazoa</taxon>
        <taxon>Ecdysozoa</taxon>
        <taxon>Arthropoda</taxon>
        <taxon>Hexapoda</taxon>
        <taxon>Insecta</taxon>
        <taxon>Pterygota</taxon>
        <taxon>Neoptera</taxon>
        <taxon>Endopterygota</taxon>
        <taxon>Diptera</taxon>
        <taxon>Nematocera</taxon>
        <taxon>Chironomoidea</taxon>
        <taxon>Ceratopogonidae</taxon>
        <taxon>Ceratopogoninae</taxon>
        <taxon>Culicoides</taxon>
        <taxon>Monoculicoides</taxon>
    </lineage>
</organism>
<dbReference type="SUPFAM" id="SSF51430">
    <property type="entry name" value="NAD(P)-linked oxidoreductase"/>
    <property type="match status" value="1"/>
</dbReference>
<dbReference type="CDD" id="cd19163">
    <property type="entry name" value="AKR_galDH"/>
    <property type="match status" value="1"/>
</dbReference>
<protein>
    <submittedName>
        <fullName evidence="2">CSON015539 protein</fullName>
    </submittedName>
</protein>
<dbReference type="OMA" id="DYDNMFD"/>
<dbReference type="InterPro" id="IPR044479">
    <property type="entry name" value="LGALDH-like"/>
</dbReference>
<dbReference type="PANTHER" id="PTHR42686">
    <property type="entry name" value="GH17980P-RELATED"/>
    <property type="match status" value="1"/>
</dbReference>
<dbReference type="PANTHER" id="PTHR42686:SF1">
    <property type="entry name" value="GH17980P-RELATED"/>
    <property type="match status" value="1"/>
</dbReference>
<dbReference type="GO" id="GO:0010349">
    <property type="term" value="F:L-galactose dehydrogenase activity"/>
    <property type="evidence" value="ECO:0007669"/>
    <property type="project" value="InterPro"/>
</dbReference>
<feature type="domain" description="NADP-dependent oxidoreductase" evidence="1">
    <location>
        <begin position="34"/>
        <end position="314"/>
    </location>
</feature>
<dbReference type="PRINTS" id="PR00069">
    <property type="entry name" value="ALDKETRDTASE"/>
</dbReference>
<reference evidence="2" key="1">
    <citation type="submission" date="2018-07" db="EMBL/GenBank/DDBJ databases">
        <authorList>
            <person name="Quirk P.G."/>
            <person name="Krulwich T.A."/>
        </authorList>
    </citation>
    <scope>NUCLEOTIDE SEQUENCE</scope>
</reference>
<dbReference type="InterPro" id="IPR020471">
    <property type="entry name" value="AKR"/>
</dbReference>
<sequence length="347" mass="39342">MSLPETFVPGFHDETSVRKMEYLPFGKTGMKVSKISLGGGTLAGTFYGSLDEQEGIAAVHEALKKGINYIDTAPYYGQGRSEEVLGKALKGIPRKAYYIATKVGRYDPPDTYTQFDYSAKKTRESIEKSLKLLGVDYVDVVTIHDVEFEEDLTPVLEECLPTLEALRTEGKIKFIGVSAYPLSRLREVMEKVPGRFNTVLAYARNTLIDNSLADYLTFFQEQGLAIICAAGHAMRLLTNIGPFPWHPADDETKKVCKQAAEFCEKNGVDLGKLAMYHFIQMRGPSTFLVGMQTRQLLEINLEAYFNGLNDKEKQVLEYVNKNYFCNLKNRHWEGVEIKRYREFMKTK</sequence>
<dbReference type="InterPro" id="IPR023210">
    <property type="entry name" value="NADP_OxRdtase_dom"/>
</dbReference>
<dbReference type="FunFam" id="3.20.20.100:FF:000011">
    <property type="entry name" value="Aldo/keto reductase"/>
    <property type="match status" value="1"/>
</dbReference>
<gene>
    <name evidence="2" type="primary">CSON015539</name>
</gene>
<dbReference type="Gene3D" id="3.20.20.100">
    <property type="entry name" value="NADP-dependent oxidoreductase domain"/>
    <property type="match status" value="1"/>
</dbReference>
<dbReference type="VEuPathDB" id="VectorBase:CSON015539"/>